<dbReference type="EMBL" id="DXIQ01000023">
    <property type="protein sequence ID" value="HIV38087.1"/>
    <property type="molecule type" value="Genomic_DNA"/>
</dbReference>
<evidence type="ECO:0000313" key="2">
    <source>
        <dbReference type="EMBL" id="HIV38087.1"/>
    </source>
</evidence>
<feature type="domain" description="DUF58" evidence="1">
    <location>
        <begin position="182"/>
        <end position="292"/>
    </location>
</feature>
<comment type="caution">
    <text evidence="2">The sequence shown here is derived from an EMBL/GenBank/DDBJ whole genome shotgun (WGS) entry which is preliminary data.</text>
</comment>
<organism evidence="2 3">
    <name type="scientific">Candidatus Blautia stercorigallinarum</name>
    <dbReference type="NCBI Taxonomy" id="2838501"/>
    <lineage>
        <taxon>Bacteria</taxon>
        <taxon>Bacillati</taxon>
        <taxon>Bacillota</taxon>
        <taxon>Clostridia</taxon>
        <taxon>Lachnospirales</taxon>
        <taxon>Lachnospiraceae</taxon>
        <taxon>Blautia</taxon>
    </lineage>
</organism>
<gene>
    <name evidence="2" type="ORF">H9747_03690</name>
</gene>
<name>A0A9D1TF73_9FIRM</name>
<accession>A0A9D1TF73</accession>
<dbReference type="Proteomes" id="UP000886814">
    <property type="component" value="Unassembled WGS sequence"/>
</dbReference>
<evidence type="ECO:0000259" key="1">
    <source>
        <dbReference type="Pfam" id="PF01882"/>
    </source>
</evidence>
<reference evidence="2" key="2">
    <citation type="submission" date="2021-04" db="EMBL/GenBank/DDBJ databases">
        <authorList>
            <person name="Gilroy R."/>
        </authorList>
    </citation>
    <scope>NUCLEOTIDE SEQUENCE</scope>
    <source>
        <strain evidence="2">CHK195-9823</strain>
    </source>
</reference>
<dbReference type="AlphaFoldDB" id="A0A9D1TF73"/>
<dbReference type="Pfam" id="PF01882">
    <property type="entry name" value="DUF58"/>
    <property type="match status" value="1"/>
</dbReference>
<dbReference type="PANTHER" id="PTHR34351">
    <property type="entry name" value="SLR1927 PROTEIN-RELATED"/>
    <property type="match status" value="1"/>
</dbReference>
<evidence type="ECO:0000313" key="3">
    <source>
        <dbReference type="Proteomes" id="UP000886814"/>
    </source>
</evidence>
<reference evidence="2" key="1">
    <citation type="journal article" date="2021" name="PeerJ">
        <title>Extensive microbial diversity within the chicken gut microbiome revealed by metagenomics and culture.</title>
        <authorList>
            <person name="Gilroy R."/>
            <person name="Ravi A."/>
            <person name="Getino M."/>
            <person name="Pursley I."/>
            <person name="Horton D.L."/>
            <person name="Alikhan N.F."/>
            <person name="Baker D."/>
            <person name="Gharbi K."/>
            <person name="Hall N."/>
            <person name="Watson M."/>
            <person name="Adriaenssens E.M."/>
            <person name="Foster-Nyarko E."/>
            <person name="Jarju S."/>
            <person name="Secka A."/>
            <person name="Antonio M."/>
            <person name="Oren A."/>
            <person name="Chaudhuri R.R."/>
            <person name="La Ragione R."/>
            <person name="Hildebrand F."/>
            <person name="Pallen M.J."/>
        </authorList>
    </citation>
    <scope>NUCLEOTIDE SEQUENCE</scope>
    <source>
        <strain evidence="2">CHK195-9823</strain>
    </source>
</reference>
<dbReference type="PANTHER" id="PTHR34351:SF1">
    <property type="entry name" value="SLR1927 PROTEIN"/>
    <property type="match status" value="1"/>
</dbReference>
<dbReference type="InterPro" id="IPR002881">
    <property type="entry name" value="DUF58"/>
</dbReference>
<sequence>MIFLLILAGGLLARFLAEKYYEKNWNKRLKAEIRFQQEPVFQGEQGFLTETIENDKRLFLPALQAGFAVSRNLSFGQEENTSVSDQSYKRDIFSVAGRQRIIRQVPFEAVKRGYYEIRKVDLVTRGILLSGEMYHTIPCSTYLYVYPKKMAGERGELLFRRISGVYESRKKLLEDPFLFRGIREYTPEDPMNRINWKASARSGSLMVNQHNSAVSGNVCILLDVEDETVWKYEEIHEEGIRLAAAVAESFLSRGIEVGLITNGRDCREKSEIFLPGQSGRGQREKFLQCLARIDLGERSRKFSDCVEEKKELLLAKESFCILITKNQYQELEEVMGLLGEKNQGSLWLATLYPEMELKIKSRRNLDILRWEVKR</sequence>
<protein>
    <submittedName>
        <fullName evidence="2">DUF58 domain-containing protein</fullName>
    </submittedName>
</protein>
<proteinExistence type="predicted"/>